<dbReference type="Proteomes" id="UP001597227">
    <property type="component" value="Unassembled WGS sequence"/>
</dbReference>
<keyword evidence="2" id="KW-0812">Transmembrane</keyword>
<dbReference type="InterPro" id="IPR009875">
    <property type="entry name" value="PilZ_domain"/>
</dbReference>
<proteinExistence type="predicted"/>
<gene>
    <name evidence="4" type="ORF">ACFSFW_15715</name>
</gene>
<dbReference type="Gene3D" id="2.40.10.220">
    <property type="entry name" value="predicted glycosyltransferase like domains"/>
    <property type="match status" value="1"/>
</dbReference>
<dbReference type="Pfam" id="PF07238">
    <property type="entry name" value="PilZ"/>
    <property type="match status" value="1"/>
</dbReference>
<keyword evidence="1" id="KW-0175">Coiled coil</keyword>
<evidence type="ECO:0000313" key="5">
    <source>
        <dbReference type="Proteomes" id="UP001597227"/>
    </source>
</evidence>
<keyword evidence="2" id="KW-1133">Transmembrane helix</keyword>
<organism evidence="4 5">
    <name type="scientific">Fredinandcohnia salidurans</name>
    <dbReference type="NCBI Taxonomy" id="2595041"/>
    <lineage>
        <taxon>Bacteria</taxon>
        <taxon>Bacillati</taxon>
        <taxon>Bacillota</taxon>
        <taxon>Bacilli</taxon>
        <taxon>Bacillales</taxon>
        <taxon>Bacillaceae</taxon>
        <taxon>Fredinandcohnia</taxon>
    </lineage>
</organism>
<comment type="caution">
    <text evidence="4">The sequence shown here is derived from an EMBL/GenBank/DDBJ whole genome shotgun (WGS) entry which is preliminary data.</text>
</comment>
<accession>A0ABW4MSM0</accession>
<feature type="transmembrane region" description="Helical" evidence="2">
    <location>
        <begin position="6"/>
        <end position="21"/>
    </location>
</feature>
<evidence type="ECO:0000259" key="3">
    <source>
        <dbReference type="Pfam" id="PF07238"/>
    </source>
</evidence>
<dbReference type="EMBL" id="JBHUEK010000025">
    <property type="protein sequence ID" value="MFD1780114.1"/>
    <property type="molecule type" value="Genomic_DNA"/>
</dbReference>
<feature type="domain" description="PilZ" evidence="3">
    <location>
        <begin position="84"/>
        <end position="165"/>
    </location>
</feature>
<feature type="coiled-coil region" evidence="1">
    <location>
        <begin position="26"/>
        <end position="53"/>
    </location>
</feature>
<evidence type="ECO:0000313" key="4">
    <source>
        <dbReference type="EMBL" id="MFD1780114.1"/>
    </source>
</evidence>
<reference evidence="5" key="1">
    <citation type="journal article" date="2019" name="Int. J. Syst. Evol. Microbiol.">
        <title>The Global Catalogue of Microorganisms (GCM) 10K type strain sequencing project: providing services to taxonomists for standard genome sequencing and annotation.</title>
        <authorList>
            <consortium name="The Broad Institute Genomics Platform"/>
            <consortium name="The Broad Institute Genome Sequencing Center for Infectious Disease"/>
            <person name="Wu L."/>
            <person name="Ma J."/>
        </authorList>
    </citation>
    <scope>NUCLEOTIDE SEQUENCE [LARGE SCALE GENOMIC DNA]</scope>
    <source>
        <strain evidence="5">CCUG 15531</strain>
    </source>
</reference>
<protein>
    <submittedName>
        <fullName evidence="4">PilZ domain-containing protein</fullName>
    </submittedName>
</protein>
<dbReference type="SUPFAM" id="SSF141371">
    <property type="entry name" value="PilZ domain-like"/>
    <property type="match status" value="1"/>
</dbReference>
<sequence length="181" mass="21284">MNYIVVFQSIIIIFLLFLFIKEQRRIVKQSKHIETLHSNNKKLKNELTIVKKTSPKEKRNTYRLNLPPIESIFTLKDFSNHSLGKLRDKNFTGEIVDISIGGLKFFSSYEFPVKYNIMLKISFNFFGEEFNLKGKIIRREDHVKGQATSYGVEFVDLTVRDITRLNIALHNYQAKNRHKIS</sequence>
<evidence type="ECO:0000256" key="2">
    <source>
        <dbReference type="SAM" id="Phobius"/>
    </source>
</evidence>
<keyword evidence="5" id="KW-1185">Reference proteome</keyword>
<evidence type="ECO:0000256" key="1">
    <source>
        <dbReference type="SAM" id="Coils"/>
    </source>
</evidence>
<keyword evidence="2" id="KW-0472">Membrane</keyword>
<dbReference type="RefSeq" id="WP_388039642.1">
    <property type="nucleotide sequence ID" value="NZ_JBHUEK010000025.1"/>
</dbReference>
<name>A0ABW4MSM0_9BACI</name>